<accession>X1E6C6</accession>
<feature type="non-terminal residue" evidence="1">
    <location>
        <position position="1"/>
    </location>
</feature>
<feature type="non-terminal residue" evidence="1">
    <location>
        <position position="264"/>
    </location>
</feature>
<name>X1E6C6_9ZZZZ</name>
<dbReference type="EMBL" id="BART01030273">
    <property type="protein sequence ID" value="GAH15935.1"/>
    <property type="molecule type" value="Genomic_DNA"/>
</dbReference>
<gene>
    <name evidence="1" type="ORF">S01H4_52908</name>
</gene>
<protein>
    <submittedName>
        <fullName evidence="1">Uncharacterized protein</fullName>
    </submittedName>
</protein>
<sequence length="264" mass="30127">GEKGTQAENSKHPSKAILNDRWIPAAKKATKKSKRSDLAFYYATSVKIDVAQKDQDLVYNTLFHTDDFFNEGNIGQFDTLINEPTNADAVARVKKTVKKKQENHFAYRYVTSEVIDAGNKDQELVFNLLYHADRFFDENNIDQLEAIVNEPSNHEAVERLKTENKQTDSGAYKRRKAWVGFIRVISFGFKKLEMPTAMITDDKSSICKQAWVNYQTPEQRLLNHALHIPLPESAEVSLVESESYESVVNNVVSRSETEEESKDS</sequence>
<dbReference type="AlphaFoldDB" id="X1E6C6"/>
<proteinExistence type="predicted"/>
<comment type="caution">
    <text evidence="1">The sequence shown here is derived from an EMBL/GenBank/DDBJ whole genome shotgun (WGS) entry which is preliminary data.</text>
</comment>
<reference evidence="1" key="1">
    <citation type="journal article" date="2014" name="Front. Microbiol.">
        <title>High frequency of phylogenetically diverse reductive dehalogenase-homologous genes in deep subseafloor sedimentary metagenomes.</title>
        <authorList>
            <person name="Kawai M."/>
            <person name="Futagami T."/>
            <person name="Toyoda A."/>
            <person name="Takaki Y."/>
            <person name="Nishi S."/>
            <person name="Hori S."/>
            <person name="Arai W."/>
            <person name="Tsubouchi T."/>
            <person name="Morono Y."/>
            <person name="Uchiyama I."/>
            <person name="Ito T."/>
            <person name="Fujiyama A."/>
            <person name="Inagaki F."/>
            <person name="Takami H."/>
        </authorList>
    </citation>
    <scope>NUCLEOTIDE SEQUENCE</scope>
    <source>
        <strain evidence="1">Expedition CK06-06</strain>
    </source>
</reference>
<evidence type="ECO:0000313" key="1">
    <source>
        <dbReference type="EMBL" id="GAH15935.1"/>
    </source>
</evidence>
<organism evidence="1">
    <name type="scientific">marine sediment metagenome</name>
    <dbReference type="NCBI Taxonomy" id="412755"/>
    <lineage>
        <taxon>unclassified sequences</taxon>
        <taxon>metagenomes</taxon>
        <taxon>ecological metagenomes</taxon>
    </lineage>
</organism>